<dbReference type="Proteomes" id="UP000694571">
    <property type="component" value="Unplaced"/>
</dbReference>
<reference evidence="2" key="1">
    <citation type="submission" date="2025-08" db="UniProtKB">
        <authorList>
            <consortium name="Ensembl"/>
        </authorList>
    </citation>
    <scope>IDENTIFICATION</scope>
</reference>
<evidence type="ECO:0000313" key="3">
    <source>
        <dbReference type="Proteomes" id="UP000694571"/>
    </source>
</evidence>
<proteinExistence type="predicted"/>
<dbReference type="InterPro" id="IPR009728">
    <property type="entry name" value="BAALC"/>
</dbReference>
<feature type="compositionally biased region" description="Basic and acidic residues" evidence="1">
    <location>
        <begin position="1"/>
        <end position="11"/>
    </location>
</feature>
<dbReference type="GO" id="GO:0005737">
    <property type="term" value="C:cytoplasm"/>
    <property type="evidence" value="ECO:0007669"/>
    <property type="project" value="InterPro"/>
</dbReference>
<evidence type="ECO:0000256" key="1">
    <source>
        <dbReference type="SAM" id="MobiDB-lite"/>
    </source>
</evidence>
<dbReference type="Ensembl" id="ENSSSCT00050071970.1">
    <property type="protein sequence ID" value="ENSSSCP00050030937.1"/>
    <property type="gene ID" value="ENSSSCG00050052865.1"/>
</dbReference>
<feature type="region of interest" description="Disordered" evidence="1">
    <location>
        <begin position="1"/>
        <end position="21"/>
    </location>
</feature>
<name>A0A8D1N173_PIG</name>
<organism evidence="2 3">
    <name type="scientific">Sus scrofa</name>
    <name type="common">Pig</name>
    <dbReference type="NCBI Taxonomy" id="9823"/>
    <lineage>
        <taxon>Eukaryota</taxon>
        <taxon>Metazoa</taxon>
        <taxon>Chordata</taxon>
        <taxon>Craniata</taxon>
        <taxon>Vertebrata</taxon>
        <taxon>Euteleostomi</taxon>
        <taxon>Mammalia</taxon>
        <taxon>Eutheria</taxon>
        <taxon>Laurasiatheria</taxon>
        <taxon>Artiodactyla</taxon>
        <taxon>Suina</taxon>
        <taxon>Suidae</taxon>
        <taxon>Sus</taxon>
    </lineage>
</organism>
<sequence length="53" mass="5750">RCGGSQRDRIHPTNTEHLSRDRTSTWIGYTEYKVPAIQAAADAGPEAGGYSSN</sequence>
<evidence type="ECO:0000313" key="2">
    <source>
        <dbReference type="Ensembl" id="ENSSSCP00050030937.1"/>
    </source>
</evidence>
<dbReference type="AlphaFoldDB" id="A0A8D1N173"/>
<protein>
    <submittedName>
        <fullName evidence="2">Uncharacterized protein</fullName>
    </submittedName>
</protein>
<accession>A0A8D1N173</accession>
<dbReference type="Pfam" id="PF06989">
    <property type="entry name" value="BAALC_N"/>
    <property type="match status" value="1"/>
</dbReference>